<comment type="caution">
    <text evidence="2">The sequence shown here is derived from an EMBL/GenBank/DDBJ whole genome shotgun (WGS) entry which is preliminary data.</text>
</comment>
<reference evidence="2 3" key="1">
    <citation type="journal article" date="2015" name="Genome Biol. Evol.">
        <title>Comparative Genomics of a Bacterivorous Green Alga Reveals Evolutionary Causalities and Consequences of Phago-Mixotrophic Mode of Nutrition.</title>
        <authorList>
            <person name="Burns J.A."/>
            <person name="Paasch A."/>
            <person name="Narechania A."/>
            <person name="Kim E."/>
        </authorList>
    </citation>
    <scope>NUCLEOTIDE SEQUENCE [LARGE SCALE GENOMIC DNA]</scope>
    <source>
        <strain evidence="2 3">PLY_AMNH</strain>
    </source>
</reference>
<keyword evidence="3" id="KW-1185">Reference proteome</keyword>
<protein>
    <submittedName>
        <fullName evidence="2">Uncharacterized protein</fullName>
    </submittedName>
</protein>
<feature type="compositionally biased region" description="Polar residues" evidence="1">
    <location>
        <begin position="31"/>
        <end position="42"/>
    </location>
</feature>
<dbReference type="AlphaFoldDB" id="A0AAE0H1N4"/>
<feature type="compositionally biased region" description="Polar residues" evidence="1">
    <location>
        <begin position="138"/>
        <end position="148"/>
    </location>
</feature>
<feature type="region of interest" description="Disordered" evidence="1">
    <location>
        <begin position="133"/>
        <end position="179"/>
    </location>
</feature>
<accession>A0AAE0H1N4</accession>
<dbReference type="Proteomes" id="UP001190700">
    <property type="component" value="Unassembled WGS sequence"/>
</dbReference>
<organism evidence="2 3">
    <name type="scientific">Cymbomonas tetramitiformis</name>
    <dbReference type="NCBI Taxonomy" id="36881"/>
    <lineage>
        <taxon>Eukaryota</taxon>
        <taxon>Viridiplantae</taxon>
        <taxon>Chlorophyta</taxon>
        <taxon>Pyramimonadophyceae</taxon>
        <taxon>Pyramimonadales</taxon>
        <taxon>Pyramimonadaceae</taxon>
        <taxon>Cymbomonas</taxon>
    </lineage>
</organism>
<evidence type="ECO:0000256" key="1">
    <source>
        <dbReference type="SAM" id="MobiDB-lite"/>
    </source>
</evidence>
<name>A0AAE0H1N4_9CHLO</name>
<proteinExistence type="predicted"/>
<evidence type="ECO:0000313" key="2">
    <source>
        <dbReference type="EMBL" id="KAK3288224.1"/>
    </source>
</evidence>
<evidence type="ECO:0000313" key="3">
    <source>
        <dbReference type="Proteomes" id="UP001190700"/>
    </source>
</evidence>
<feature type="region of interest" description="Disordered" evidence="1">
    <location>
        <begin position="23"/>
        <end position="98"/>
    </location>
</feature>
<dbReference type="EMBL" id="LGRX02000543">
    <property type="protein sequence ID" value="KAK3288224.1"/>
    <property type="molecule type" value="Genomic_DNA"/>
</dbReference>
<sequence length="210" mass="23294">MPSEALRRCNVYWKGAIETDEYRGIPYTGRKATQSTPTNSDDSGAGAVAWSKEKLPDSDDDEDTGATDSKHDIDTASPKWEYDTPGEYDSDTEDDVSEFDDLVADDAEEQAEARRLKRQGLQLIMDDKDELLWVPKGTSPTSPVQSEDQPIPKQKSDAISDGAPAQEVTTKSKPKSQPILEYVKTVPTLTMVDSDDESELPPRRKRVRGN</sequence>
<feature type="compositionally biased region" description="Acidic residues" evidence="1">
    <location>
        <begin position="84"/>
        <end position="98"/>
    </location>
</feature>
<gene>
    <name evidence="2" type="ORF">CYMTET_4280</name>
</gene>